<organism evidence="1">
    <name type="scientific">Anguilla anguilla</name>
    <name type="common">European freshwater eel</name>
    <name type="synonym">Muraena anguilla</name>
    <dbReference type="NCBI Taxonomy" id="7936"/>
    <lineage>
        <taxon>Eukaryota</taxon>
        <taxon>Metazoa</taxon>
        <taxon>Chordata</taxon>
        <taxon>Craniata</taxon>
        <taxon>Vertebrata</taxon>
        <taxon>Euteleostomi</taxon>
        <taxon>Actinopterygii</taxon>
        <taxon>Neopterygii</taxon>
        <taxon>Teleostei</taxon>
        <taxon>Anguilliformes</taxon>
        <taxon>Anguillidae</taxon>
        <taxon>Anguilla</taxon>
    </lineage>
</organism>
<protein>
    <submittedName>
        <fullName evidence="1">Uncharacterized protein</fullName>
    </submittedName>
</protein>
<reference evidence="1" key="2">
    <citation type="journal article" date="2015" name="Fish Shellfish Immunol.">
        <title>Early steps in the European eel (Anguilla anguilla)-Vibrio vulnificus interaction in the gills: Role of the RtxA13 toxin.</title>
        <authorList>
            <person name="Callol A."/>
            <person name="Pajuelo D."/>
            <person name="Ebbesson L."/>
            <person name="Teles M."/>
            <person name="MacKenzie S."/>
            <person name="Amaro C."/>
        </authorList>
    </citation>
    <scope>NUCLEOTIDE SEQUENCE</scope>
</reference>
<reference evidence="1" key="1">
    <citation type="submission" date="2014-11" db="EMBL/GenBank/DDBJ databases">
        <authorList>
            <person name="Amaro Gonzalez C."/>
        </authorList>
    </citation>
    <scope>NUCLEOTIDE SEQUENCE</scope>
</reference>
<accession>A0A0E9RMV0</accession>
<dbReference type="EMBL" id="GBXM01078096">
    <property type="protein sequence ID" value="JAH30481.1"/>
    <property type="molecule type" value="Transcribed_RNA"/>
</dbReference>
<name>A0A0E9RMV0_ANGAN</name>
<dbReference type="AlphaFoldDB" id="A0A0E9RMV0"/>
<sequence>MTIFSRLDCQSLNIGIHLISQTQ</sequence>
<proteinExistence type="predicted"/>
<evidence type="ECO:0000313" key="1">
    <source>
        <dbReference type="EMBL" id="JAH30481.1"/>
    </source>
</evidence>